<keyword evidence="3" id="KW-1185">Reference proteome</keyword>
<dbReference type="EMBL" id="JAIVFQ010000039">
    <property type="protein sequence ID" value="MCC5601907.1"/>
    <property type="molecule type" value="Genomic_DNA"/>
</dbReference>
<feature type="domain" description="FAD/NAD(P)-binding" evidence="1">
    <location>
        <begin position="3"/>
        <end position="301"/>
    </location>
</feature>
<dbReference type="PANTHER" id="PTHR43755">
    <property type="match status" value="1"/>
</dbReference>
<dbReference type="InterPro" id="IPR036188">
    <property type="entry name" value="FAD/NAD-bd_sf"/>
</dbReference>
<dbReference type="InterPro" id="IPR052541">
    <property type="entry name" value="SQRD"/>
</dbReference>
<sequence>MARVVVIGAGLGGLPSAYELRHILPREHQVTLISNQPKFTFIPSLPWVGLGLRSLDRIQLELANIVPQHGIEFIHDSVIAIDPKSHQIRLKDRTLDYDYAVIATGPELALDALPGLGPEGGYTQSICNPHHALLAHEAWEKFLQQPGPIVVGAAPGASCFGPAYEFALLAHQVLKRKGLRDSSKYRSHNYVPITFVTSEPYAGHLGISGMGNSRWLIRKFLADREIDLMENTAISQFEPEAVHLVDGRIIPSKYTMVLPPFRGPRFLREVPGLTDAKGFVPVLPSYRHPKFDSIYAVGVVTQLKPIEQTPIPIGVPKVGLMTEEMTLSVAHNIALELGVISGYQIKPTLQAVCFADFGNTGALFLADPLLPDTEGNRHRAITYKGAWVSWIKSAFEKYFLTKMRLGWTIPWFERWAFRAIGLPLVEPIQTDTSLEVIHPIP</sequence>
<evidence type="ECO:0000313" key="3">
    <source>
        <dbReference type="Proteomes" id="UP001199525"/>
    </source>
</evidence>
<dbReference type="Pfam" id="PF07992">
    <property type="entry name" value="Pyr_redox_2"/>
    <property type="match status" value="1"/>
</dbReference>
<dbReference type="RefSeq" id="WP_229486892.1">
    <property type="nucleotide sequence ID" value="NZ_JAIVFQ010000039.1"/>
</dbReference>
<protein>
    <submittedName>
        <fullName evidence="2">NAD(P)/FAD-dependent oxidoreductase</fullName>
    </submittedName>
</protein>
<dbReference type="PANTHER" id="PTHR43755:SF1">
    <property type="entry name" value="FAD-DEPENDENT PYRIDINE NUCLEOTIDE-DISULPHIDE OXIDOREDUCTASE"/>
    <property type="match status" value="1"/>
</dbReference>
<organism evidence="2 3">
    <name type="scientific">Nostoc favosum CHAB5714</name>
    <dbReference type="NCBI Taxonomy" id="2780399"/>
    <lineage>
        <taxon>Bacteria</taxon>
        <taxon>Bacillati</taxon>
        <taxon>Cyanobacteriota</taxon>
        <taxon>Cyanophyceae</taxon>
        <taxon>Nostocales</taxon>
        <taxon>Nostocaceae</taxon>
        <taxon>Nostoc</taxon>
        <taxon>Nostoc favosum</taxon>
    </lineage>
</organism>
<dbReference type="Proteomes" id="UP001199525">
    <property type="component" value="Unassembled WGS sequence"/>
</dbReference>
<proteinExistence type="predicted"/>
<name>A0ABS8ICP5_9NOSO</name>
<evidence type="ECO:0000259" key="1">
    <source>
        <dbReference type="Pfam" id="PF07992"/>
    </source>
</evidence>
<dbReference type="InterPro" id="IPR023753">
    <property type="entry name" value="FAD/NAD-binding_dom"/>
</dbReference>
<reference evidence="2 3" key="1">
    <citation type="journal article" date="2021" name="Microorganisms">
        <title>Genome Evolution of Filamentous Cyanobacterium Nostoc Species: From Facultative Symbiosis to Free Living.</title>
        <authorList>
            <person name="Huo D."/>
            <person name="Li H."/>
            <person name="Cai F."/>
            <person name="Guo X."/>
            <person name="Qiao Z."/>
            <person name="Wang W."/>
            <person name="Yu G."/>
            <person name="Li R."/>
        </authorList>
    </citation>
    <scope>NUCLEOTIDE SEQUENCE [LARGE SCALE GENOMIC DNA]</scope>
    <source>
        <strain evidence="2 3">CHAB 5714</strain>
    </source>
</reference>
<dbReference type="Gene3D" id="3.50.50.100">
    <property type="match status" value="1"/>
</dbReference>
<accession>A0ABS8ICP5</accession>
<dbReference type="SUPFAM" id="SSF51905">
    <property type="entry name" value="FAD/NAD(P)-binding domain"/>
    <property type="match status" value="2"/>
</dbReference>
<gene>
    <name evidence="2" type="ORF">LC586_22550</name>
</gene>
<comment type="caution">
    <text evidence="2">The sequence shown here is derived from an EMBL/GenBank/DDBJ whole genome shotgun (WGS) entry which is preliminary data.</text>
</comment>
<evidence type="ECO:0000313" key="2">
    <source>
        <dbReference type="EMBL" id="MCC5601907.1"/>
    </source>
</evidence>